<organism evidence="1 2">
    <name type="scientific">Marchantia polymorpha</name>
    <name type="common">Common liverwort</name>
    <name type="synonym">Marchantia aquatica</name>
    <dbReference type="NCBI Taxonomy" id="3197"/>
    <lineage>
        <taxon>Eukaryota</taxon>
        <taxon>Viridiplantae</taxon>
        <taxon>Streptophyta</taxon>
        <taxon>Embryophyta</taxon>
        <taxon>Marchantiophyta</taxon>
        <taxon>Marchantiopsida</taxon>
        <taxon>Marchantiidae</taxon>
        <taxon>Marchantiales</taxon>
        <taxon>Marchantiaceae</taxon>
        <taxon>Marchantia</taxon>
    </lineage>
</organism>
<dbReference type="EMBL" id="KZ772850">
    <property type="protein sequence ID" value="PTQ27850.1"/>
    <property type="molecule type" value="Genomic_DNA"/>
</dbReference>
<name>A0A2R6W1X1_MARPO</name>
<proteinExistence type="predicted"/>
<reference evidence="2" key="1">
    <citation type="journal article" date="2017" name="Cell">
        <title>Insights into land plant evolution garnered from the Marchantia polymorpha genome.</title>
        <authorList>
            <person name="Bowman J.L."/>
            <person name="Kohchi T."/>
            <person name="Yamato K.T."/>
            <person name="Jenkins J."/>
            <person name="Shu S."/>
            <person name="Ishizaki K."/>
            <person name="Yamaoka S."/>
            <person name="Nishihama R."/>
            <person name="Nakamura Y."/>
            <person name="Berger F."/>
            <person name="Adam C."/>
            <person name="Aki S.S."/>
            <person name="Althoff F."/>
            <person name="Araki T."/>
            <person name="Arteaga-Vazquez M.A."/>
            <person name="Balasubrmanian S."/>
            <person name="Barry K."/>
            <person name="Bauer D."/>
            <person name="Boehm C.R."/>
            <person name="Briginshaw L."/>
            <person name="Caballero-Perez J."/>
            <person name="Catarino B."/>
            <person name="Chen F."/>
            <person name="Chiyoda S."/>
            <person name="Chovatia M."/>
            <person name="Davies K.M."/>
            <person name="Delmans M."/>
            <person name="Demura T."/>
            <person name="Dierschke T."/>
            <person name="Dolan L."/>
            <person name="Dorantes-Acosta A.E."/>
            <person name="Eklund D.M."/>
            <person name="Florent S.N."/>
            <person name="Flores-Sandoval E."/>
            <person name="Fujiyama A."/>
            <person name="Fukuzawa H."/>
            <person name="Galik B."/>
            <person name="Grimanelli D."/>
            <person name="Grimwood J."/>
            <person name="Grossniklaus U."/>
            <person name="Hamada T."/>
            <person name="Haseloff J."/>
            <person name="Hetherington A.J."/>
            <person name="Higo A."/>
            <person name="Hirakawa Y."/>
            <person name="Hundley H.N."/>
            <person name="Ikeda Y."/>
            <person name="Inoue K."/>
            <person name="Inoue S.I."/>
            <person name="Ishida S."/>
            <person name="Jia Q."/>
            <person name="Kakita M."/>
            <person name="Kanazawa T."/>
            <person name="Kawai Y."/>
            <person name="Kawashima T."/>
            <person name="Kennedy M."/>
            <person name="Kinose K."/>
            <person name="Kinoshita T."/>
            <person name="Kohara Y."/>
            <person name="Koide E."/>
            <person name="Komatsu K."/>
            <person name="Kopischke S."/>
            <person name="Kubo M."/>
            <person name="Kyozuka J."/>
            <person name="Lagercrantz U."/>
            <person name="Lin S.S."/>
            <person name="Lindquist E."/>
            <person name="Lipzen A.M."/>
            <person name="Lu C.W."/>
            <person name="De Luna E."/>
            <person name="Martienssen R.A."/>
            <person name="Minamino N."/>
            <person name="Mizutani M."/>
            <person name="Mizutani M."/>
            <person name="Mochizuki N."/>
            <person name="Monte I."/>
            <person name="Mosher R."/>
            <person name="Nagasaki H."/>
            <person name="Nakagami H."/>
            <person name="Naramoto S."/>
            <person name="Nishitani K."/>
            <person name="Ohtani M."/>
            <person name="Okamoto T."/>
            <person name="Okumura M."/>
            <person name="Phillips J."/>
            <person name="Pollak B."/>
            <person name="Reinders A."/>
            <person name="Rovekamp M."/>
            <person name="Sano R."/>
            <person name="Sawa S."/>
            <person name="Schmid M.W."/>
            <person name="Shirakawa M."/>
            <person name="Solano R."/>
            <person name="Spunde A."/>
            <person name="Suetsugu N."/>
            <person name="Sugano S."/>
            <person name="Sugiyama A."/>
            <person name="Sun R."/>
            <person name="Suzuki Y."/>
            <person name="Takenaka M."/>
            <person name="Takezawa D."/>
            <person name="Tomogane H."/>
            <person name="Tsuzuki M."/>
            <person name="Ueda T."/>
            <person name="Umeda M."/>
            <person name="Ward J.M."/>
            <person name="Watanabe Y."/>
            <person name="Yazaki K."/>
            <person name="Yokoyama R."/>
            <person name="Yoshitake Y."/>
            <person name="Yotsui I."/>
            <person name="Zachgo S."/>
            <person name="Schmutz J."/>
        </authorList>
    </citation>
    <scope>NUCLEOTIDE SEQUENCE [LARGE SCALE GENOMIC DNA]</scope>
    <source>
        <strain evidence="2">Tak-1</strain>
    </source>
</reference>
<dbReference type="AlphaFoldDB" id="A0A2R6W1X1"/>
<accession>A0A2R6W1X1</accession>
<keyword evidence="2" id="KW-1185">Reference proteome</keyword>
<gene>
    <name evidence="1" type="ORF">MARPO_0181s0001</name>
</gene>
<evidence type="ECO:0000313" key="2">
    <source>
        <dbReference type="Proteomes" id="UP000244005"/>
    </source>
</evidence>
<dbReference type="Proteomes" id="UP000244005">
    <property type="component" value="Unassembled WGS sequence"/>
</dbReference>
<sequence length="93" mass="10820">MAVKFVQDTCVCVVTHVTARGLRIKTLGRYTDAELKRKILLQYSCCRMTTMMRKFSRKMWERSIFLPKMETCSIVSRKGVFQADMASRFLPTS</sequence>
<evidence type="ECO:0000313" key="1">
    <source>
        <dbReference type="EMBL" id="PTQ27850.1"/>
    </source>
</evidence>
<protein>
    <submittedName>
        <fullName evidence="1">Uncharacterized protein</fullName>
    </submittedName>
</protein>